<dbReference type="InterPro" id="IPR043203">
    <property type="entry name" value="VGCC_Ca_Na"/>
</dbReference>
<dbReference type="GO" id="GO:0019228">
    <property type="term" value="P:neuronal action potential"/>
    <property type="evidence" value="ECO:0007669"/>
    <property type="project" value="TreeGrafter"/>
</dbReference>
<dbReference type="AlphaFoldDB" id="A0A812CGZ2"/>
<name>A0A812CGZ2_ACAPH</name>
<keyword evidence="4 5" id="KW-0472">Membrane</keyword>
<organism evidence="7 8">
    <name type="scientific">Acanthosepion pharaonis</name>
    <name type="common">Pharaoh cuttlefish</name>
    <name type="synonym">Sepia pharaonis</name>
    <dbReference type="NCBI Taxonomy" id="158019"/>
    <lineage>
        <taxon>Eukaryota</taxon>
        <taxon>Metazoa</taxon>
        <taxon>Spiralia</taxon>
        <taxon>Lophotrochozoa</taxon>
        <taxon>Mollusca</taxon>
        <taxon>Cephalopoda</taxon>
        <taxon>Coleoidea</taxon>
        <taxon>Decapodiformes</taxon>
        <taxon>Sepiida</taxon>
        <taxon>Sepiina</taxon>
        <taxon>Sepiidae</taxon>
        <taxon>Acanthosepion</taxon>
    </lineage>
</organism>
<evidence type="ECO:0000256" key="1">
    <source>
        <dbReference type="ARBA" id="ARBA00004141"/>
    </source>
</evidence>
<feature type="domain" description="Ion transport" evidence="6">
    <location>
        <begin position="24"/>
        <end position="138"/>
    </location>
</feature>
<proteinExistence type="predicted"/>
<keyword evidence="3 5" id="KW-1133">Transmembrane helix</keyword>
<comment type="subcellular location">
    <subcellularLocation>
        <location evidence="1">Membrane</location>
        <topology evidence="1">Multi-pass membrane protein</topology>
    </subcellularLocation>
</comment>
<dbReference type="SUPFAM" id="SSF81324">
    <property type="entry name" value="Voltage-gated potassium channels"/>
    <property type="match status" value="1"/>
</dbReference>
<comment type="caution">
    <text evidence="7">The sequence shown here is derived from an EMBL/GenBank/DDBJ whole genome shotgun (WGS) entry which is preliminary data.</text>
</comment>
<evidence type="ECO:0000259" key="6">
    <source>
        <dbReference type="Pfam" id="PF00520"/>
    </source>
</evidence>
<accession>A0A812CGZ2</accession>
<keyword evidence="8" id="KW-1185">Reference proteome</keyword>
<dbReference type="InterPro" id="IPR005821">
    <property type="entry name" value="Ion_trans_dom"/>
</dbReference>
<protein>
    <submittedName>
        <fullName evidence="7">DSC1</fullName>
    </submittedName>
</protein>
<gene>
    <name evidence="7" type="ORF">SPHA_34551</name>
</gene>
<keyword evidence="2 5" id="KW-0812">Transmembrane</keyword>
<reference evidence="7" key="1">
    <citation type="submission" date="2021-01" db="EMBL/GenBank/DDBJ databases">
        <authorList>
            <person name="Li R."/>
            <person name="Bekaert M."/>
        </authorList>
    </citation>
    <scope>NUCLEOTIDE SEQUENCE</scope>
    <source>
        <strain evidence="7">Farmed</strain>
    </source>
</reference>
<evidence type="ECO:0000313" key="7">
    <source>
        <dbReference type="EMBL" id="CAE1265165.1"/>
    </source>
</evidence>
<dbReference type="Pfam" id="PF00520">
    <property type="entry name" value="Ion_trans"/>
    <property type="match status" value="1"/>
</dbReference>
<dbReference type="PANTHER" id="PTHR10037:SF62">
    <property type="entry name" value="SODIUM CHANNEL PROTEIN 60E"/>
    <property type="match status" value="1"/>
</dbReference>
<evidence type="ECO:0000256" key="3">
    <source>
        <dbReference type="ARBA" id="ARBA00022989"/>
    </source>
</evidence>
<evidence type="ECO:0000256" key="5">
    <source>
        <dbReference type="SAM" id="Phobius"/>
    </source>
</evidence>
<evidence type="ECO:0000256" key="4">
    <source>
        <dbReference type="ARBA" id="ARBA00023136"/>
    </source>
</evidence>
<dbReference type="Gene3D" id="1.10.287.70">
    <property type="match status" value="1"/>
</dbReference>
<feature type="transmembrane region" description="Helical" evidence="5">
    <location>
        <begin position="81"/>
        <end position="99"/>
    </location>
</feature>
<dbReference type="GO" id="GO:0005248">
    <property type="term" value="F:voltage-gated sodium channel activity"/>
    <property type="evidence" value="ECO:0007669"/>
    <property type="project" value="TreeGrafter"/>
</dbReference>
<dbReference type="PANTHER" id="PTHR10037">
    <property type="entry name" value="VOLTAGE-GATED CATION CHANNEL CALCIUM AND SODIUM"/>
    <property type="match status" value="1"/>
</dbReference>
<dbReference type="Proteomes" id="UP000597762">
    <property type="component" value="Unassembled WGS sequence"/>
</dbReference>
<dbReference type="GO" id="GO:0086010">
    <property type="term" value="P:membrane depolarization during action potential"/>
    <property type="evidence" value="ECO:0007669"/>
    <property type="project" value="TreeGrafter"/>
</dbReference>
<dbReference type="EMBL" id="CAHIKZ030001469">
    <property type="protein sequence ID" value="CAE1265165.1"/>
    <property type="molecule type" value="Genomic_DNA"/>
</dbReference>
<dbReference type="GO" id="GO:0001518">
    <property type="term" value="C:voltage-gated sodium channel complex"/>
    <property type="evidence" value="ECO:0007669"/>
    <property type="project" value="TreeGrafter"/>
</dbReference>
<evidence type="ECO:0000313" key="8">
    <source>
        <dbReference type="Proteomes" id="UP000597762"/>
    </source>
</evidence>
<dbReference type="OrthoDB" id="6152758at2759"/>
<evidence type="ECO:0000256" key="2">
    <source>
        <dbReference type="ARBA" id="ARBA00022692"/>
    </source>
</evidence>
<sequence length="161" mass="18436">MTKKMKIKRTQNLDYVIIRHSKEFDFLFYILYRYITLLLQTINDKVISDITGLRTFRVLRALRTLSIIPGLKTMVNALLRALRMLISVLILILFCLWIFSQAGVQLFGGALRHKCVLQIHGSPAFGKTYDEFYTEHIEDSDNWLAKSNGDYVLCGNATGAG</sequence>